<accession>X1TV14</accession>
<dbReference type="AlphaFoldDB" id="X1TV14"/>
<gene>
    <name evidence="1" type="ORF">S12H4_17204</name>
</gene>
<organism evidence="1">
    <name type="scientific">marine sediment metagenome</name>
    <dbReference type="NCBI Taxonomy" id="412755"/>
    <lineage>
        <taxon>unclassified sequences</taxon>
        <taxon>metagenomes</taxon>
        <taxon>ecological metagenomes</taxon>
    </lineage>
</organism>
<dbReference type="EMBL" id="BARW01008384">
    <property type="protein sequence ID" value="GAI83879.1"/>
    <property type="molecule type" value="Genomic_DNA"/>
</dbReference>
<comment type="caution">
    <text evidence="1">The sequence shown here is derived from an EMBL/GenBank/DDBJ whole genome shotgun (WGS) entry which is preliminary data.</text>
</comment>
<feature type="non-terminal residue" evidence="1">
    <location>
        <position position="1"/>
    </location>
</feature>
<reference evidence="1" key="1">
    <citation type="journal article" date="2014" name="Front. Microbiol.">
        <title>High frequency of phylogenetically diverse reductive dehalogenase-homologous genes in deep subseafloor sedimentary metagenomes.</title>
        <authorList>
            <person name="Kawai M."/>
            <person name="Futagami T."/>
            <person name="Toyoda A."/>
            <person name="Takaki Y."/>
            <person name="Nishi S."/>
            <person name="Hori S."/>
            <person name="Arai W."/>
            <person name="Tsubouchi T."/>
            <person name="Morono Y."/>
            <person name="Uchiyama I."/>
            <person name="Ito T."/>
            <person name="Fujiyama A."/>
            <person name="Inagaki F."/>
            <person name="Takami H."/>
        </authorList>
    </citation>
    <scope>NUCLEOTIDE SEQUENCE</scope>
    <source>
        <strain evidence="1">Expedition CK06-06</strain>
    </source>
</reference>
<name>X1TV14_9ZZZZ</name>
<protein>
    <submittedName>
        <fullName evidence="1">Uncharacterized protein</fullName>
    </submittedName>
</protein>
<evidence type="ECO:0000313" key="1">
    <source>
        <dbReference type="EMBL" id="GAI83879.1"/>
    </source>
</evidence>
<sequence length="147" mass="16548">GSAAKNYGFLQYLRESTLLTASGDMHLDTAITPAEFPDFPAGKAVPAKMSIKLHGIVGCPFSDYAYVEDGYQGYYSDYLKLTREREVLFDEDRNGIFFKGRKEGSQEKYYENIDSIIGSCADFYSAVQDYAQKDPFMLDPPLIFANQ</sequence>
<proteinExistence type="predicted"/>